<proteinExistence type="predicted"/>
<evidence type="ECO:0000259" key="6">
    <source>
        <dbReference type="PROSITE" id="PS50835"/>
    </source>
</evidence>
<dbReference type="AlphaFoldDB" id="A0AAD9ISK9"/>
<dbReference type="EMBL" id="JAODUP010001749">
    <property type="protein sequence ID" value="KAK2139500.1"/>
    <property type="molecule type" value="Genomic_DNA"/>
</dbReference>
<evidence type="ECO:0000256" key="2">
    <source>
        <dbReference type="ARBA" id="ARBA00023136"/>
    </source>
</evidence>
<comment type="subcellular location">
    <subcellularLocation>
        <location evidence="1">Membrane</location>
        <topology evidence="1">Single-pass type I membrane protein</topology>
    </subcellularLocation>
</comment>
<dbReference type="Proteomes" id="UP001208570">
    <property type="component" value="Unassembled WGS sequence"/>
</dbReference>
<dbReference type="InterPro" id="IPR013783">
    <property type="entry name" value="Ig-like_fold"/>
</dbReference>
<dbReference type="GO" id="GO:0005911">
    <property type="term" value="C:cell-cell junction"/>
    <property type="evidence" value="ECO:0007669"/>
    <property type="project" value="TreeGrafter"/>
</dbReference>
<reference evidence="7" key="1">
    <citation type="journal article" date="2023" name="Mol. Biol. Evol.">
        <title>Third-Generation Sequencing Reveals the Adaptive Role of the Epigenome in Three Deep-Sea Polychaetes.</title>
        <authorList>
            <person name="Perez M."/>
            <person name="Aroh O."/>
            <person name="Sun Y."/>
            <person name="Lan Y."/>
            <person name="Juniper S.K."/>
            <person name="Young C.R."/>
            <person name="Angers B."/>
            <person name="Qian P.Y."/>
        </authorList>
    </citation>
    <scope>NUCLEOTIDE SEQUENCE</scope>
    <source>
        <strain evidence="7">P08H-3</strain>
    </source>
</reference>
<dbReference type="PANTHER" id="PTHR11640:SF31">
    <property type="entry name" value="IRREGULAR CHIASM C-ROUGHEST PROTEIN-RELATED"/>
    <property type="match status" value="1"/>
</dbReference>
<evidence type="ECO:0000313" key="8">
    <source>
        <dbReference type="Proteomes" id="UP001208570"/>
    </source>
</evidence>
<evidence type="ECO:0000256" key="3">
    <source>
        <dbReference type="ARBA" id="ARBA00023157"/>
    </source>
</evidence>
<dbReference type="GO" id="GO:0098609">
    <property type="term" value="P:cell-cell adhesion"/>
    <property type="evidence" value="ECO:0007669"/>
    <property type="project" value="TreeGrafter"/>
</dbReference>
<dbReference type="GO" id="GO:0005886">
    <property type="term" value="C:plasma membrane"/>
    <property type="evidence" value="ECO:0007669"/>
    <property type="project" value="TreeGrafter"/>
</dbReference>
<keyword evidence="5" id="KW-0393">Immunoglobulin domain</keyword>
<dbReference type="InterPro" id="IPR036179">
    <property type="entry name" value="Ig-like_dom_sf"/>
</dbReference>
<name>A0AAD9ISK9_9ANNE</name>
<evidence type="ECO:0000256" key="5">
    <source>
        <dbReference type="ARBA" id="ARBA00023319"/>
    </source>
</evidence>
<dbReference type="InterPro" id="IPR007110">
    <property type="entry name" value="Ig-like_dom"/>
</dbReference>
<evidence type="ECO:0000313" key="7">
    <source>
        <dbReference type="EMBL" id="KAK2139500.1"/>
    </source>
</evidence>
<feature type="domain" description="Ig-like" evidence="6">
    <location>
        <begin position="309"/>
        <end position="396"/>
    </location>
</feature>
<organism evidence="7 8">
    <name type="scientific">Paralvinella palmiformis</name>
    <dbReference type="NCBI Taxonomy" id="53620"/>
    <lineage>
        <taxon>Eukaryota</taxon>
        <taxon>Metazoa</taxon>
        <taxon>Spiralia</taxon>
        <taxon>Lophotrochozoa</taxon>
        <taxon>Annelida</taxon>
        <taxon>Polychaeta</taxon>
        <taxon>Sedentaria</taxon>
        <taxon>Canalipalpata</taxon>
        <taxon>Terebellida</taxon>
        <taxon>Terebelliformia</taxon>
        <taxon>Alvinellidae</taxon>
        <taxon>Paralvinella</taxon>
    </lineage>
</organism>
<dbReference type="SUPFAM" id="SSF48726">
    <property type="entry name" value="Immunoglobulin"/>
    <property type="match status" value="2"/>
</dbReference>
<dbReference type="InterPro" id="IPR003599">
    <property type="entry name" value="Ig_sub"/>
</dbReference>
<keyword evidence="8" id="KW-1185">Reference proteome</keyword>
<dbReference type="GO" id="GO:0050839">
    <property type="term" value="F:cell adhesion molecule binding"/>
    <property type="evidence" value="ECO:0007669"/>
    <property type="project" value="TreeGrafter"/>
</dbReference>
<keyword evidence="4" id="KW-0325">Glycoprotein</keyword>
<gene>
    <name evidence="7" type="ORF">LSH36_1735g00100</name>
</gene>
<keyword evidence="2" id="KW-0472">Membrane</keyword>
<feature type="domain" description="Ig-like" evidence="6">
    <location>
        <begin position="410"/>
        <end position="491"/>
    </location>
</feature>
<evidence type="ECO:0000256" key="4">
    <source>
        <dbReference type="ARBA" id="ARBA00023180"/>
    </source>
</evidence>
<dbReference type="Gene3D" id="2.60.40.10">
    <property type="entry name" value="Immunoglobulins"/>
    <property type="match status" value="3"/>
</dbReference>
<protein>
    <recommendedName>
        <fullName evidence="6">Ig-like domain-containing protein</fullName>
    </recommendedName>
</protein>
<dbReference type="PROSITE" id="PS50835">
    <property type="entry name" value="IG_LIKE"/>
    <property type="match status" value="3"/>
</dbReference>
<dbReference type="SMART" id="SM00409">
    <property type="entry name" value="IG"/>
    <property type="match status" value="3"/>
</dbReference>
<evidence type="ECO:0000256" key="1">
    <source>
        <dbReference type="ARBA" id="ARBA00004479"/>
    </source>
</evidence>
<accession>A0AAD9ISK9</accession>
<keyword evidence="3" id="KW-1015">Disulfide bond</keyword>
<dbReference type="InterPro" id="IPR051275">
    <property type="entry name" value="Cell_adhesion_signaling"/>
</dbReference>
<comment type="caution">
    <text evidence="7">The sequence shown here is derived from an EMBL/GenBank/DDBJ whole genome shotgun (WGS) entry which is preliminary data.</text>
</comment>
<sequence length="682" mass="75293">MGFCPSFHLVGFCPVLWHFVPWEYVRVHDIVAEGLDIKPQVTLKESLGSATTVNVREKGAKQGDPIAAYLFILAVEMLGHQIRTDVKVKDAAVSLQSSPGLMRYHKGDDVTFIWTFTDKPERIINIEITYNTDIIVKRLISGQVIIGQQYKDRVTFEELDNSIKLMLNDVSDDDVIYGVYRLSVVFVVGGTSSSLYDNKTELYLFDTPTKPVLSGGQRVKEGQDITLMCTSSSTSIPIKYQLPLRYTWTRDNINLTTTSSSRHRVNGHQLTITNVMRDDRNHQYTCITGEDGGLSSESDITQIIVLYPPGKASVVKSVIGSIVEGENPNIDITCSVSDPGYPQAIFKWSKDNQDQSGGEDGTITIRQGSATVSKHDGIWTCIPSNSVGEGLGADISVIVNAKAHLSQSLPRTLTVVADPKDSFNVTCGFISKPSVTISWTYNNNNILPDGVITQPITTTSSGKMSTVTQKLLWNPNSDTSSRRSVGGIYLCKGTVDLGQGRLDTKQSDQMILQVEFAEHNLPFSVADHFTKLAKQLFPDSDIAGKFISGCMKTTMIVKKVLALSLDANVVQLYQNDTFSLLADKGNDQGGEMTISAPDCFCTRGILWTNLIAFSSDNGSVMIGRHNSVQSRIRNVQPEVLDIGYIYHLVNFCYVCALKQLPMPVEQLLIVVYFHFNHSAKHK</sequence>
<dbReference type="PANTHER" id="PTHR11640">
    <property type="entry name" value="NEPHRIN"/>
    <property type="match status" value="1"/>
</dbReference>
<dbReference type="Pfam" id="PF13927">
    <property type="entry name" value="Ig_3"/>
    <property type="match status" value="1"/>
</dbReference>
<feature type="domain" description="Ig-like" evidence="6">
    <location>
        <begin position="208"/>
        <end position="301"/>
    </location>
</feature>